<dbReference type="Proteomes" id="UP001152755">
    <property type="component" value="Unassembled WGS sequence"/>
</dbReference>
<dbReference type="PANTHER" id="PTHR47623">
    <property type="entry name" value="OS09G0287300 PROTEIN"/>
    <property type="match status" value="1"/>
</dbReference>
<dbReference type="RefSeq" id="WP_332520401.1">
    <property type="nucleotide sequence ID" value="NZ_JANRHA010000011.1"/>
</dbReference>
<protein>
    <submittedName>
        <fullName evidence="1">Histidine phosphatase family protein</fullName>
    </submittedName>
</protein>
<evidence type="ECO:0000313" key="2">
    <source>
        <dbReference type="Proteomes" id="UP001152755"/>
    </source>
</evidence>
<name>A0A9X4M1A3_9ACTN</name>
<gene>
    <name evidence="1" type="ORF">NVS88_16570</name>
</gene>
<dbReference type="AlphaFoldDB" id="A0A9X4M1A3"/>
<dbReference type="Pfam" id="PF00300">
    <property type="entry name" value="His_Phos_1"/>
    <property type="match status" value="1"/>
</dbReference>
<dbReference type="InterPro" id="IPR029033">
    <property type="entry name" value="His_PPase_superfam"/>
</dbReference>
<dbReference type="EMBL" id="JANRHA010000011">
    <property type="protein sequence ID" value="MDG3016170.1"/>
    <property type="molecule type" value="Genomic_DNA"/>
</dbReference>
<dbReference type="SUPFAM" id="SSF53254">
    <property type="entry name" value="Phosphoglycerate mutase-like"/>
    <property type="match status" value="1"/>
</dbReference>
<dbReference type="PANTHER" id="PTHR47623:SF1">
    <property type="entry name" value="OS09G0287300 PROTEIN"/>
    <property type="match status" value="1"/>
</dbReference>
<dbReference type="Gene3D" id="3.40.50.1240">
    <property type="entry name" value="Phosphoglycerate mutase-like"/>
    <property type="match status" value="1"/>
</dbReference>
<dbReference type="InterPro" id="IPR013078">
    <property type="entry name" value="His_Pase_superF_clade-1"/>
</dbReference>
<reference evidence="1" key="1">
    <citation type="submission" date="2022-08" db="EMBL/GenBank/DDBJ databases">
        <title>Genome analysis of Corynebacteriales strain.</title>
        <authorList>
            <person name="Lee S.D."/>
        </authorList>
    </citation>
    <scope>NUCLEOTIDE SEQUENCE</scope>
    <source>
        <strain evidence="1">D3-21</strain>
    </source>
</reference>
<proteinExistence type="predicted"/>
<keyword evidence="2" id="KW-1185">Reference proteome</keyword>
<dbReference type="CDD" id="cd07067">
    <property type="entry name" value="HP_PGM_like"/>
    <property type="match status" value="1"/>
</dbReference>
<dbReference type="SMART" id="SM00855">
    <property type="entry name" value="PGAM"/>
    <property type="match status" value="1"/>
</dbReference>
<comment type="caution">
    <text evidence="1">The sequence shown here is derived from an EMBL/GenBank/DDBJ whole genome shotgun (WGS) entry which is preliminary data.</text>
</comment>
<evidence type="ECO:0000313" key="1">
    <source>
        <dbReference type="EMBL" id="MDG3016170.1"/>
    </source>
</evidence>
<organism evidence="1 2">
    <name type="scientific">Speluncibacter jeojiensis</name>
    <dbReference type="NCBI Taxonomy" id="2710754"/>
    <lineage>
        <taxon>Bacteria</taxon>
        <taxon>Bacillati</taxon>
        <taxon>Actinomycetota</taxon>
        <taxon>Actinomycetes</taxon>
        <taxon>Mycobacteriales</taxon>
        <taxon>Speluncibacteraceae</taxon>
        <taxon>Speluncibacter</taxon>
    </lineage>
</organism>
<accession>A0A9X4M1A3</accession>
<sequence>MTRTLILMRHGKSDYPLGVSDHDRPLAPRGRREAALAGDWLRTEQPPIDAVLCSTALRTRETLDTTGIEAPVQFCTNLYDADADEVIAEVGYTDAEVRTLLVVGHFPGVPEAALTLDGGGNTALSDRIRTKFPTSALAVLDVPGDWGDIADTGAALRTFHVPR</sequence>